<protein>
    <submittedName>
        <fullName evidence="2">Uncharacterized protein</fullName>
    </submittedName>
</protein>
<evidence type="ECO:0000313" key="2">
    <source>
        <dbReference type="EMBL" id="HBH1543839.1"/>
    </source>
</evidence>
<reference evidence="2" key="1">
    <citation type="journal article" date="2018" name="Genome Biol.">
        <title>SKESA: strategic k-mer extension for scrupulous assemblies.</title>
        <authorList>
            <person name="Souvorov A."/>
            <person name="Agarwala R."/>
            <person name="Lipman D.J."/>
        </authorList>
    </citation>
    <scope>NUCLEOTIDE SEQUENCE</scope>
    <source>
        <strain evidence="2">HN1000</strain>
    </source>
</reference>
<keyword evidence="1" id="KW-0175">Coiled coil</keyword>
<name>A0AAN5VSG4_CLODI</name>
<proteinExistence type="predicted"/>
<reference evidence="2" key="2">
    <citation type="submission" date="2021-06" db="EMBL/GenBank/DDBJ databases">
        <authorList>
            <consortium name="NCBI Pathogen Detection Project"/>
        </authorList>
    </citation>
    <scope>NUCLEOTIDE SEQUENCE</scope>
    <source>
        <strain evidence="2">HN1000</strain>
    </source>
</reference>
<sequence length="121" mass="14325">MNIGSYTLVKKQIIEELEEENKQKEKILKEHEKHVEGLEKRLRKFERCIPVLEECKVEMDDILMEHARELKICDLFLDCLLNNDIKKAIGIYNRTKSIRIKEKSLNSISKKVEKIKQVTSL</sequence>
<evidence type="ECO:0000313" key="3">
    <source>
        <dbReference type="Proteomes" id="UP000878956"/>
    </source>
</evidence>
<evidence type="ECO:0000256" key="1">
    <source>
        <dbReference type="SAM" id="Coils"/>
    </source>
</evidence>
<dbReference type="Proteomes" id="UP000878956">
    <property type="component" value="Unassembled WGS sequence"/>
</dbReference>
<dbReference type="EMBL" id="DAEPXK010000050">
    <property type="protein sequence ID" value="HBH1543839.1"/>
    <property type="molecule type" value="Genomic_DNA"/>
</dbReference>
<gene>
    <name evidence="2" type="ORF">KRM00_003374</name>
</gene>
<accession>A0AAN5VSG4</accession>
<dbReference type="AlphaFoldDB" id="A0AAN5VSG4"/>
<comment type="caution">
    <text evidence="2">The sequence shown here is derived from an EMBL/GenBank/DDBJ whole genome shotgun (WGS) entry which is preliminary data.</text>
</comment>
<feature type="coiled-coil region" evidence="1">
    <location>
        <begin position="10"/>
        <end position="48"/>
    </location>
</feature>
<dbReference type="RefSeq" id="WP_231357826.1">
    <property type="nucleotide sequence ID" value="NZ_JACFWT010000019.1"/>
</dbReference>
<organism evidence="2 3">
    <name type="scientific">Clostridioides difficile</name>
    <name type="common">Peptoclostridium difficile</name>
    <dbReference type="NCBI Taxonomy" id="1496"/>
    <lineage>
        <taxon>Bacteria</taxon>
        <taxon>Bacillati</taxon>
        <taxon>Bacillota</taxon>
        <taxon>Clostridia</taxon>
        <taxon>Peptostreptococcales</taxon>
        <taxon>Peptostreptococcaceae</taxon>
        <taxon>Clostridioides</taxon>
    </lineage>
</organism>